<keyword evidence="2" id="KW-0677">Repeat</keyword>
<organism evidence="5 6">
    <name type="scientific">Ascaris lumbricoides</name>
    <name type="common">Giant roundworm</name>
    <dbReference type="NCBI Taxonomy" id="6252"/>
    <lineage>
        <taxon>Eukaryota</taxon>
        <taxon>Metazoa</taxon>
        <taxon>Ecdysozoa</taxon>
        <taxon>Nematoda</taxon>
        <taxon>Chromadorea</taxon>
        <taxon>Rhabditida</taxon>
        <taxon>Spirurina</taxon>
        <taxon>Ascaridomorpha</taxon>
        <taxon>Ascaridoidea</taxon>
        <taxon>Ascarididae</taxon>
        <taxon>Ascaris</taxon>
    </lineage>
</organism>
<evidence type="ECO:0000256" key="1">
    <source>
        <dbReference type="ARBA" id="ARBA00022723"/>
    </source>
</evidence>
<keyword evidence="1" id="KW-0479">Metal-binding</keyword>
<dbReference type="WBParaSite" id="ALUE_0000454901-mRNA-1">
    <property type="protein sequence ID" value="ALUE_0000454901-mRNA-1"/>
    <property type="gene ID" value="ALUE_0000454901"/>
</dbReference>
<dbReference type="InterPro" id="IPR011992">
    <property type="entry name" value="EF-hand-dom_pair"/>
</dbReference>
<protein>
    <submittedName>
        <fullName evidence="6">EF-hand domain-containing protein</fullName>
    </submittedName>
</protein>
<dbReference type="PANTHER" id="PTHR23055">
    <property type="entry name" value="CALCIUM BINDING PROTEINS"/>
    <property type="match status" value="1"/>
</dbReference>
<evidence type="ECO:0000259" key="4">
    <source>
        <dbReference type="PROSITE" id="PS50222"/>
    </source>
</evidence>
<dbReference type="Proteomes" id="UP000036681">
    <property type="component" value="Unplaced"/>
</dbReference>
<evidence type="ECO:0000256" key="2">
    <source>
        <dbReference type="ARBA" id="ARBA00022737"/>
    </source>
</evidence>
<proteinExistence type="predicted"/>
<evidence type="ECO:0000313" key="6">
    <source>
        <dbReference type="WBParaSite" id="ALUE_0000454901-mRNA-1"/>
    </source>
</evidence>
<dbReference type="InterPro" id="IPR002048">
    <property type="entry name" value="EF_hand_dom"/>
</dbReference>
<sequence length="429" mass="48649">MRREEASEPNRCSDEGKYTFMPSLTQLLSPSVLALFLRIPLNARRPLPSPRSMSPSPPDEPLKQETKQHNIHCLSGSSGGGGDMERGDVGRRRAFSGIPKKRLINSGPASQTLSDLAYHLPSVTYSEPRLSKQPNHMRFGEALRMKVRCAIIALRISLKYTNCAVRNKRMNEKASQCISTPQSLRHLSASAGGIKLQCSLINTHLEGKLTAIDATLDNFTLTTLSLSLIVDAADGNRSSFLYSAYRPESLQRVLAETHFTRRELRAIYRAFKETSSNALIHRDIFRAMFAELFPHGDTEHYADLIFETFELDTHGAINFHKFAKLLSTLSRGTLEEKLDWLYRLYDPKNSGKIEWHRIFYIITAVDDLIGTKVKPVITYEERIEHANHVFQKFDRTKKGWISREDFLVVCSEDKDILNSIASLYTIFPA</sequence>
<dbReference type="SUPFAM" id="SSF47473">
    <property type="entry name" value="EF-hand"/>
    <property type="match status" value="1"/>
</dbReference>
<feature type="region of interest" description="Disordered" evidence="3">
    <location>
        <begin position="44"/>
        <end position="67"/>
    </location>
</feature>
<reference evidence="6" key="1">
    <citation type="submission" date="2017-02" db="UniProtKB">
        <authorList>
            <consortium name="WormBaseParasite"/>
        </authorList>
    </citation>
    <scope>IDENTIFICATION</scope>
</reference>
<dbReference type="PRINTS" id="PR00450">
    <property type="entry name" value="RECOVERIN"/>
</dbReference>
<dbReference type="AlphaFoldDB" id="A0A0M3HQV1"/>
<feature type="compositionally biased region" description="Low complexity" evidence="3">
    <location>
        <begin position="44"/>
        <end position="54"/>
    </location>
</feature>
<keyword evidence="5" id="KW-1185">Reference proteome</keyword>
<feature type="domain" description="EF-hand" evidence="4">
    <location>
        <begin position="381"/>
        <end position="416"/>
    </location>
</feature>
<dbReference type="PROSITE" id="PS50222">
    <property type="entry name" value="EF_HAND_2"/>
    <property type="match status" value="1"/>
</dbReference>
<evidence type="ECO:0000256" key="3">
    <source>
        <dbReference type="SAM" id="MobiDB-lite"/>
    </source>
</evidence>
<dbReference type="Gene3D" id="1.10.238.10">
    <property type="entry name" value="EF-hand"/>
    <property type="match status" value="1"/>
</dbReference>
<evidence type="ECO:0000313" key="5">
    <source>
        <dbReference type="Proteomes" id="UP000036681"/>
    </source>
</evidence>
<accession>A0A0M3HQV1</accession>
<dbReference type="PANTHER" id="PTHR23055:SF56">
    <property type="entry name" value="EF-HAND DOMAIN-CONTAINING PROTEIN"/>
    <property type="match status" value="1"/>
</dbReference>
<name>A0A0M3HQV1_ASCLU</name>
<dbReference type="InterPro" id="IPR028846">
    <property type="entry name" value="Recoverin"/>
</dbReference>
<dbReference type="GO" id="GO:0005509">
    <property type="term" value="F:calcium ion binding"/>
    <property type="evidence" value="ECO:0007669"/>
    <property type="project" value="InterPro"/>
</dbReference>